<feature type="domain" description="Cation efflux protein transmembrane" evidence="13">
    <location>
        <begin position="21"/>
        <end position="210"/>
    </location>
</feature>
<dbReference type="OMA" id="IMRYSAS"/>
<dbReference type="RefSeq" id="XP_002289228.1">
    <property type="nucleotide sequence ID" value="XM_002289192.1"/>
</dbReference>
<feature type="transmembrane region" description="Helical" evidence="12">
    <location>
        <begin position="189"/>
        <end position="207"/>
    </location>
</feature>
<reference evidence="14 15" key="1">
    <citation type="journal article" date="2004" name="Science">
        <title>The genome of the diatom Thalassiosira pseudonana: ecology, evolution, and metabolism.</title>
        <authorList>
            <person name="Armbrust E.V."/>
            <person name="Berges J.A."/>
            <person name="Bowler C."/>
            <person name="Green B.R."/>
            <person name="Martinez D."/>
            <person name="Putnam N.H."/>
            <person name="Zhou S."/>
            <person name="Allen A.E."/>
            <person name="Apt K.E."/>
            <person name="Bechner M."/>
            <person name="Brzezinski M.A."/>
            <person name="Chaal B.K."/>
            <person name="Chiovitti A."/>
            <person name="Davis A.K."/>
            <person name="Demarest M.S."/>
            <person name="Detter J.C."/>
            <person name="Glavina T."/>
            <person name="Goodstein D."/>
            <person name="Hadi M.Z."/>
            <person name="Hellsten U."/>
            <person name="Hildebrand M."/>
            <person name="Jenkins B.D."/>
            <person name="Jurka J."/>
            <person name="Kapitonov V.V."/>
            <person name="Kroger N."/>
            <person name="Lau W.W."/>
            <person name="Lane T.W."/>
            <person name="Larimer F.W."/>
            <person name="Lippmeier J.C."/>
            <person name="Lucas S."/>
            <person name="Medina M."/>
            <person name="Montsant A."/>
            <person name="Obornik M."/>
            <person name="Parker M.S."/>
            <person name="Palenik B."/>
            <person name="Pazour G.J."/>
            <person name="Richardson P.M."/>
            <person name="Rynearson T.A."/>
            <person name="Saito M.A."/>
            <person name="Schwartz D.C."/>
            <person name="Thamatrakoln K."/>
            <person name="Valentin K."/>
            <person name="Vardi A."/>
            <person name="Wilkerson F.P."/>
            <person name="Rokhsar D.S."/>
        </authorList>
    </citation>
    <scope>NUCLEOTIDE SEQUENCE [LARGE SCALE GENOMIC DNA]</scope>
    <source>
        <strain evidence="14 15">CCMP1335</strain>
    </source>
</reference>
<reference evidence="14 15" key="2">
    <citation type="journal article" date="2008" name="Nature">
        <title>The Phaeodactylum genome reveals the evolutionary history of diatom genomes.</title>
        <authorList>
            <person name="Bowler C."/>
            <person name="Allen A.E."/>
            <person name="Badger J.H."/>
            <person name="Grimwood J."/>
            <person name="Jabbari K."/>
            <person name="Kuo A."/>
            <person name="Maheswari U."/>
            <person name="Martens C."/>
            <person name="Maumus F."/>
            <person name="Otillar R.P."/>
            <person name="Rayko E."/>
            <person name="Salamov A."/>
            <person name="Vandepoele K."/>
            <person name="Beszteri B."/>
            <person name="Gruber A."/>
            <person name="Heijde M."/>
            <person name="Katinka M."/>
            <person name="Mock T."/>
            <person name="Valentin K."/>
            <person name="Verret F."/>
            <person name="Berges J.A."/>
            <person name="Brownlee C."/>
            <person name="Cadoret J.P."/>
            <person name="Chiovitti A."/>
            <person name="Choi C.J."/>
            <person name="Coesel S."/>
            <person name="De Martino A."/>
            <person name="Detter J.C."/>
            <person name="Durkin C."/>
            <person name="Falciatore A."/>
            <person name="Fournet J."/>
            <person name="Haruta M."/>
            <person name="Huysman M.J."/>
            <person name="Jenkins B.D."/>
            <person name="Jiroutova K."/>
            <person name="Jorgensen R.E."/>
            <person name="Joubert Y."/>
            <person name="Kaplan A."/>
            <person name="Kroger N."/>
            <person name="Kroth P.G."/>
            <person name="La Roche J."/>
            <person name="Lindquist E."/>
            <person name="Lommer M."/>
            <person name="Martin-Jezequel V."/>
            <person name="Lopez P.J."/>
            <person name="Lucas S."/>
            <person name="Mangogna M."/>
            <person name="McGinnis K."/>
            <person name="Medlin L.K."/>
            <person name="Montsant A."/>
            <person name="Oudot-Le Secq M.P."/>
            <person name="Napoli C."/>
            <person name="Obornik M."/>
            <person name="Parker M.S."/>
            <person name="Petit J.L."/>
            <person name="Porcel B.M."/>
            <person name="Poulsen N."/>
            <person name="Robison M."/>
            <person name="Rychlewski L."/>
            <person name="Rynearson T.A."/>
            <person name="Schmutz J."/>
            <person name="Shapiro H."/>
            <person name="Siaut M."/>
            <person name="Stanley M."/>
            <person name="Sussman M.R."/>
            <person name="Taylor A.R."/>
            <person name="Vardi A."/>
            <person name="von Dassow P."/>
            <person name="Vyverman W."/>
            <person name="Willis A."/>
            <person name="Wyrwicz L.S."/>
            <person name="Rokhsar D.S."/>
            <person name="Weissenbach J."/>
            <person name="Armbrust E.V."/>
            <person name="Green B.R."/>
            <person name="Van de Peer Y."/>
            <person name="Grigoriev I.V."/>
        </authorList>
    </citation>
    <scope>NUCLEOTIDE SEQUENCE [LARGE SCALE GENOMIC DNA]</scope>
    <source>
        <strain evidence="14 15">CCMP1335</strain>
    </source>
</reference>
<dbReference type="GO" id="GO:0031901">
    <property type="term" value="C:early endosome membrane"/>
    <property type="evidence" value="ECO:0007669"/>
    <property type="project" value="UniProtKB-SubCell"/>
</dbReference>
<dbReference type="GO" id="GO:0016020">
    <property type="term" value="C:membrane"/>
    <property type="evidence" value="ECO:0000318"/>
    <property type="project" value="GO_Central"/>
</dbReference>
<proteinExistence type="inferred from homology"/>
<dbReference type="InParanoid" id="B8C1E7"/>
<feature type="compositionally biased region" description="Basic and acidic residues" evidence="11">
    <location>
        <begin position="241"/>
        <end position="258"/>
    </location>
</feature>
<dbReference type="eggNOG" id="ENOG502T9Z5">
    <property type="taxonomic scope" value="Eukaryota"/>
</dbReference>
<gene>
    <name evidence="14" type="ORF">THAPSDRAFT_22171</name>
</gene>
<feature type="transmembrane region" description="Helical" evidence="12">
    <location>
        <begin position="120"/>
        <end position="140"/>
    </location>
</feature>
<evidence type="ECO:0000256" key="3">
    <source>
        <dbReference type="ARBA" id="ARBA00008731"/>
    </source>
</evidence>
<dbReference type="Proteomes" id="UP000001449">
    <property type="component" value="Chromosome 4"/>
</dbReference>
<evidence type="ECO:0000256" key="11">
    <source>
        <dbReference type="SAM" id="MobiDB-lite"/>
    </source>
</evidence>
<accession>B8C1E7</accession>
<keyword evidence="9 12" id="KW-0472">Membrane</keyword>
<evidence type="ECO:0000256" key="12">
    <source>
        <dbReference type="SAM" id="Phobius"/>
    </source>
</evidence>
<evidence type="ECO:0000256" key="6">
    <source>
        <dbReference type="ARBA" id="ARBA00022833"/>
    </source>
</evidence>
<dbReference type="InterPro" id="IPR026765">
    <property type="entry name" value="Tmem163"/>
</dbReference>
<evidence type="ECO:0000313" key="14">
    <source>
        <dbReference type="EMBL" id="EED92765.1"/>
    </source>
</evidence>
<dbReference type="GeneID" id="7447483"/>
<feature type="transmembrane region" description="Helical" evidence="12">
    <location>
        <begin position="88"/>
        <end position="108"/>
    </location>
</feature>
<dbReference type="SUPFAM" id="SSF161111">
    <property type="entry name" value="Cation efflux protein transmembrane domain-like"/>
    <property type="match status" value="1"/>
</dbReference>
<organism evidence="14 15">
    <name type="scientific">Thalassiosira pseudonana</name>
    <name type="common">Marine diatom</name>
    <name type="synonym">Cyclotella nana</name>
    <dbReference type="NCBI Taxonomy" id="35128"/>
    <lineage>
        <taxon>Eukaryota</taxon>
        <taxon>Sar</taxon>
        <taxon>Stramenopiles</taxon>
        <taxon>Ochrophyta</taxon>
        <taxon>Bacillariophyta</taxon>
        <taxon>Coscinodiscophyceae</taxon>
        <taxon>Thalassiosirophycidae</taxon>
        <taxon>Thalassiosirales</taxon>
        <taxon>Thalassiosiraceae</taxon>
        <taxon>Thalassiosira</taxon>
    </lineage>
</organism>
<keyword evidence="5" id="KW-0967">Endosome</keyword>
<dbReference type="AlphaFoldDB" id="B8C1E7"/>
<evidence type="ECO:0000256" key="9">
    <source>
        <dbReference type="ARBA" id="ARBA00023136"/>
    </source>
</evidence>
<dbReference type="HOGENOM" id="CLU_1039986_0_0_1"/>
<evidence type="ECO:0000256" key="7">
    <source>
        <dbReference type="ARBA" id="ARBA00022989"/>
    </source>
</evidence>
<feature type="region of interest" description="Disordered" evidence="11">
    <location>
        <begin position="233"/>
        <end position="265"/>
    </location>
</feature>
<dbReference type="InterPro" id="IPR058533">
    <property type="entry name" value="Cation_efflux_TM"/>
</dbReference>
<name>B8C1E7_THAPS</name>
<dbReference type="PaxDb" id="35128-Thaps22171"/>
<feature type="transmembrane region" description="Helical" evidence="12">
    <location>
        <begin position="16"/>
        <end position="38"/>
    </location>
</feature>
<comment type="similarity">
    <text evidence="3">Belongs to the TMEM163 family.</text>
</comment>
<feature type="transmembrane region" description="Helical" evidence="12">
    <location>
        <begin position="160"/>
        <end position="177"/>
    </location>
</feature>
<dbReference type="Pfam" id="PF01545">
    <property type="entry name" value="Cation_efflux"/>
    <property type="match status" value="1"/>
</dbReference>
<dbReference type="KEGG" id="tps:THAPSDRAFT_22171"/>
<keyword evidence="10" id="KW-0968">Cytoplasmic vesicle</keyword>
<dbReference type="GO" id="GO:0008324">
    <property type="term" value="F:monoatomic cation transmembrane transporter activity"/>
    <property type="evidence" value="ECO:0007669"/>
    <property type="project" value="InterPro"/>
</dbReference>
<evidence type="ECO:0000256" key="10">
    <source>
        <dbReference type="ARBA" id="ARBA00023329"/>
    </source>
</evidence>
<keyword evidence="6" id="KW-0862">Zinc</keyword>
<evidence type="ECO:0000313" key="15">
    <source>
        <dbReference type="Proteomes" id="UP000001449"/>
    </source>
</evidence>
<comment type="subcellular location">
    <subcellularLocation>
        <location evidence="2">Cytoplasmic vesicle</location>
        <location evidence="2">Secretory vesicle</location>
        <location evidence="2">Synaptic vesicle membrane</location>
        <topology evidence="2">Multi-pass membrane protein</topology>
    </subcellularLocation>
    <subcellularLocation>
        <location evidence="1">Early endosome membrane</location>
    </subcellularLocation>
</comment>
<dbReference type="PANTHER" id="PTHR31937">
    <property type="entry name" value="TRANSMEMBRANE PROTEIN 163"/>
    <property type="match status" value="1"/>
</dbReference>
<evidence type="ECO:0000259" key="13">
    <source>
        <dbReference type="Pfam" id="PF01545"/>
    </source>
</evidence>
<keyword evidence="15" id="KW-1185">Reference proteome</keyword>
<keyword evidence="4 12" id="KW-0812">Transmembrane</keyword>
<evidence type="ECO:0000256" key="2">
    <source>
        <dbReference type="ARBA" id="ARBA00004644"/>
    </source>
</evidence>
<protein>
    <recommendedName>
        <fullName evidence="13">Cation efflux protein transmembrane domain-containing protein</fullName>
    </recommendedName>
</protein>
<evidence type="ECO:0000256" key="8">
    <source>
        <dbReference type="ARBA" id="ARBA00023018"/>
    </source>
</evidence>
<dbReference type="EMBL" id="CM000641">
    <property type="protein sequence ID" value="EED92765.1"/>
    <property type="molecule type" value="Genomic_DNA"/>
</dbReference>
<keyword evidence="7 12" id="KW-1133">Transmembrane helix</keyword>
<keyword evidence="8" id="KW-0770">Synapse</keyword>
<evidence type="ECO:0000256" key="4">
    <source>
        <dbReference type="ARBA" id="ARBA00022692"/>
    </source>
</evidence>
<dbReference type="InterPro" id="IPR027469">
    <property type="entry name" value="Cation_efflux_TMD_sf"/>
</dbReference>
<evidence type="ECO:0000256" key="5">
    <source>
        <dbReference type="ARBA" id="ARBA00022753"/>
    </source>
</evidence>
<sequence length="265" mass="29317">MAFPGRWWHEPDPQDAFWLSWVSLVCTSIAAIGGIVGFKKTDSTLILAFGLENFVDFSSSAIVLWRFYCPHGCDEAKMATLKKREERASVAISFVIGLLGLFVLAVAIYDFTQKDEEQDFGLLFMISFVSIMVFGSLTIIKFKYARDLDSPSLYKDGICSLIGTCLSGSLLLTTAIIDRAPHAGYIDPAVSLIVGLAAIVYGFKVIFDLVVSGVPIFHPEWWVTKKESDVGESAEYQNSEKSQELHSMEKGSDNKEEIPSESEVV</sequence>
<dbReference type="Gene3D" id="1.20.1510.10">
    <property type="entry name" value="Cation efflux protein transmembrane domain"/>
    <property type="match status" value="1"/>
</dbReference>
<dbReference type="PANTHER" id="PTHR31937:SF2">
    <property type="entry name" value="TRANSMEMBRANE PROTEIN 163"/>
    <property type="match status" value="1"/>
</dbReference>
<evidence type="ECO:0000256" key="1">
    <source>
        <dbReference type="ARBA" id="ARBA00004146"/>
    </source>
</evidence>